<dbReference type="RefSeq" id="WP_197316915.1">
    <property type="nucleotide sequence ID" value="NZ_JADZSC010000002.1"/>
</dbReference>
<proteinExistence type="predicted"/>
<feature type="transmembrane region" description="Helical" evidence="1">
    <location>
        <begin position="9"/>
        <end position="26"/>
    </location>
</feature>
<sequence>MKRIYIRALYYFTGIILLTFGIALTIQSKLGTSPFDALLVGLYRTYGLTIGSWEIVVGLSMIVFNSVAEKRRPEMIALATSFLTGLGIDFWMFTIRSWLDPETVLLQYIVLILGILFSGLGIAINLQADFAPNPFDRMMLVVRDLTGWSVTFSRALISIVLVILALIFGGSIGIGTILIALFSGAIIHQFMNRIHRLDKNLMLINH</sequence>
<evidence type="ECO:0000256" key="1">
    <source>
        <dbReference type="SAM" id="Phobius"/>
    </source>
</evidence>
<dbReference type="Proteomes" id="UP000614490">
    <property type="component" value="Unassembled WGS sequence"/>
</dbReference>
<keyword evidence="1" id="KW-0472">Membrane</keyword>
<evidence type="ECO:0000313" key="3">
    <source>
        <dbReference type="Proteomes" id="UP000614490"/>
    </source>
</evidence>
<feature type="transmembrane region" description="Helical" evidence="1">
    <location>
        <begin position="76"/>
        <end position="99"/>
    </location>
</feature>
<feature type="transmembrane region" description="Helical" evidence="1">
    <location>
        <begin position="174"/>
        <end position="191"/>
    </location>
</feature>
<dbReference type="PANTHER" id="PTHR40078:SF1">
    <property type="entry name" value="INTEGRAL MEMBRANE PROTEIN"/>
    <property type="match status" value="1"/>
</dbReference>
<feature type="transmembrane region" description="Helical" evidence="1">
    <location>
        <begin position="105"/>
        <end position="124"/>
    </location>
</feature>
<dbReference type="AlphaFoldDB" id="A0A931HUY1"/>
<gene>
    <name evidence="2" type="ORF">H0267_08600</name>
</gene>
<dbReference type="Pfam" id="PF19700">
    <property type="entry name" value="DUF6198"/>
    <property type="match status" value="1"/>
</dbReference>
<keyword evidence="1" id="KW-0812">Transmembrane</keyword>
<keyword evidence="3" id="KW-1185">Reference proteome</keyword>
<dbReference type="InterPro" id="IPR038750">
    <property type="entry name" value="YczE/YyaS-like"/>
</dbReference>
<reference evidence="2 3" key="1">
    <citation type="journal article" date="2005" name="Int. J. Syst. Evol. Microbiol.">
        <title>Halobacillus yeomjeoni sp. nov., isolated from a marine solar saltern in Korea.</title>
        <authorList>
            <person name="Yoon J.H."/>
            <person name="Kang S.J."/>
            <person name="Lee C.H."/>
            <person name="Oh H.W."/>
            <person name="Oh T.K."/>
        </authorList>
    </citation>
    <scope>NUCLEOTIDE SEQUENCE [LARGE SCALE GENOMIC DNA]</scope>
    <source>
        <strain evidence="2 3">KCTC 3957</strain>
    </source>
</reference>
<keyword evidence="1" id="KW-1133">Transmembrane helix</keyword>
<feature type="transmembrane region" description="Helical" evidence="1">
    <location>
        <begin position="145"/>
        <end position="168"/>
    </location>
</feature>
<evidence type="ECO:0000313" key="2">
    <source>
        <dbReference type="EMBL" id="MBH0230270.1"/>
    </source>
</evidence>
<accession>A0A931HUY1</accession>
<name>A0A931HUY1_9BACI</name>
<dbReference type="PANTHER" id="PTHR40078">
    <property type="entry name" value="INTEGRAL MEMBRANE PROTEIN-RELATED"/>
    <property type="match status" value="1"/>
</dbReference>
<dbReference type="EMBL" id="JADZSC010000002">
    <property type="protein sequence ID" value="MBH0230270.1"/>
    <property type="molecule type" value="Genomic_DNA"/>
</dbReference>
<feature type="transmembrane region" description="Helical" evidence="1">
    <location>
        <begin position="46"/>
        <end position="64"/>
    </location>
</feature>
<comment type="caution">
    <text evidence="2">The sequence shown here is derived from an EMBL/GenBank/DDBJ whole genome shotgun (WGS) entry which is preliminary data.</text>
</comment>
<organism evidence="2 3">
    <name type="scientific">Halobacillus yeomjeoni</name>
    <dbReference type="NCBI Taxonomy" id="311194"/>
    <lineage>
        <taxon>Bacteria</taxon>
        <taxon>Bacillati</taxon>
        <taxon>Bacillota</taxon>
        <taxon>Bacilli</taxon>
        <taxon>Bacillales</taxon>
        <taxon>Bacillaceae</taxon>
        <taxon>Halobacillus</taxon>
    </lineage>
</organism>
<protein>
    <submittedName>
        <fullName evidence="2">YitT family protein</fullName>
    </submittedName>
</protein>